<keyword evidence="5" id="KW-1185">Reference proteome</keyword>
<dbReference type="Pfam" id="PF13499">
    <property type="entry name" value="EF-hand_7"/>
    <property type="match status" value="1"/>
</dbReference>
<dbReference type="Gene3D" id="1.10.238.10">
    <property type="entry name" value="EF-hand"/>
    <property type="match status" value="1"/>
</dbReference>
<dbReference type="Pfam" id="PF03372">
    <property type="entry name" value="Exo_endo_phos"/>
    <property type="match status" value="1"/>
</dbReference>
<dbReference type="CDD" id="cd00051">
    <property type="entry name" value="EFh"/>
    <property type="match status" value="1"/>
</dbReference>
<evidence type="ECO:0000256" key="1">
    <source>
        <dbReference type="ARBA" id="ARBA00022837"/>
    </source>
</evidence>
<dbReference type="Gene3D" id="3.60.10.10">
    <property type="entry name" value="Endonuclease/exonuclease/phosphatase"/>
    <property type="match status" value="1"/>
</dbReference>
<dbReference type="InterPro" id="IPR005135">
    <property type="entry name" value="Endo/exonuclease/phosphatase"/>
</dbReference>
<dbReference type="PANTHER" id="PTHR12121:SF36">
    <property type="entry name" value="ENDONUCLEASE_EXONUCLEASE_PHOSPHATASE DOMAIN-CONTAINING PROTEIN"/>
    <property type="match status" value="1"/>
</dbReference>
<dbReference type="InterPro" id="IPR002048">
    <property type="entry name" value="EF_hand_dom"/>
</dbReference>
<dbReference type="InterPro" id="IPR036691">
    <property type="entry name" value="Endo/exonu/phosph_ase_sf"/>
</dbReference>
<gene>
    <name evidence="3" type="ORF">PCAL00307_LOCUS20711</name>
    <name evidence="4" type="ORF">PECAL_1P17260</name>
</gene>
<dbReference type="SMART" id="SM00054">
    <property type="entry name" value="EFh"/>
    <property type="match status" value="2"/>
</dbReference>
<dbReference type="SUPFAM" id="SSF56219">
    <property type="entry name" value="DNase I-like"/>
    <property type="match status" value="1"/>
</dbReference>
<dbReference type="OrthoDB" id="276515at2759"/>
<evidence type="ECO:0000313" key="5">
    <source>
        <dbReference type="Proteomes" id="UP000789595"/>
    </source>
</evidence>
<dbReference type="EMBL" id="HBIW01024003">
    <property type="protein sequence ID" value="CAE0705263.1"/>
    <property type="molecule type" value="Transcribed_RNA"/>
</dbReference>
<dbReference type="GO" id="GO:0000175">
    <property type="term" value="F:3'-5'-RNA exonuclease activity"/>
    <property type="evidence" value="ECO:0007669"/>
    <property type="project" value="TreeGrafter"/>
</dbReference>
<dbReference type="PROSITE" id="PS50222">
    <property type="entry name" value="EF_HAND_2"/>
    <property type="match status" value="2"/>
</dbReference>
<dbReference type="GO" id="GO:0005509">
    <property type="term" value="F:calcium ion binding"/>
    <property type="evidence" value="ECO:0007669"/>
    <property type="project" value="InterPro"/>
</dbReference>
<sequence length="516" mass="58135">MAARFRIMQYNVLAKRYARNMEPWFLYDGLRTEGDEDRARAILARHAARRPDGSYAYAGWPKYAEGILTAKELEAVERRNERDFPFERRAPRLLDVIREADPDVFSLVECDEYEAFWRGRLEELGYGSVWHKRPRASAPDGCCLGFRERDWALDAHKTISYDDHDRAALMGVLRRNDTGERFVFVSTHLARNPESLQQQGVRLRQVAQLMRELHTFYKEQNIDTAEVPAIVAGDLNAESLQEVTAVAGAVCGLRDLDVHPLLFASNEVPSPVTSQTMRRKSRIDYVVFSDNGLLEPIDDDRAPPPLEEEACIPDATHPSDHLPVIGSFKFADRMRRALFCARRVVRDILGATVPRPLLCGEVALAFEALGGRGAAETARNAYKNGLCAEGDVDKLRDAIDVPRDAERPHLFLHHAHTAALERSAGVDAAARLAFRFFDRDDDGFVARGELFKTLETILPADVFSEAAVDRIFAAVDRDHDGKISLGEFSVALKHAAVERERRDALSRRDRRGRLGC</sequence>
<name>A0A7S4A6E9_9STRA</name>
<dbReference type="InterPro" id="IPR011992">
    <property type="entry name" value="EF-hand-dom_pair"/>
</dbReference>
<evidence type="ECO:0000313" key="4">
    <source>
        <dbReference type="EMBL" id="CAH0365293.1"/>
    </source>
</evidence>
<dbReference type="InterPro" id="IPR018247">
    <property type="entry name" value="EF_Hand_1_Ca_BS"/>
</dbReference>
<reference evidence="3" key="1">
    <citation type="submission" date="2021-01" db="EMBL/GenBank/DDBJ databases">
        <authorList>
            <person name="Corre E."/>
            <person name="Pelletier E."/>
            <person name="Niang G."/>
            <person name="Scheremetjew M."/>
            <person name="Finn R."/>
            <person name="Kale V."/>
            <person name="Holt S."/>
            <person name="Cochrane G."/>
            <person name="Meng A."/>
            <person name="Brown T."/>
            <person name="Cohen L."/>
        </authorList>
    </citation>
    <scope>NUCLEOTIDE SEQUENCE</scope>
    <source>
        <strain evidence="3">CCMP1756</strain>
    </source>
</reference>
<keyword evidence="1" id="KW-0106">Calcium</keyword>
<dbReference type="PANTHER" id="PTHR12121">
    <property type="entry name" value="CARBON CATABOLITE REPRESSOR PROTEIN 4"/>
    <property type="match status" value="1"/>
</dbReference>
<dbReference type="PROSITE" id="PS00018">
    <property type="entry name" value="EF_HAND_1"/>
    <property type="match status" value="2"/>
</dbReference>
<proteinExistence type="predicted"/>
<dbReference type="EMBL" id="CAKKNE010000001">
    <property type="protein sequence ID" value="CAH0365293.1"/>
    <property type="molecule type" value="Genomic_DNA"/>
</dbReference>
<dbReference type="Proteomes" id="UP000789595">
    <property type="component" value="Unassembled WGS sequence"/>
</dbReference>
<dbReference type="AlphaFoldDB" id="A0A7S4A6E9"/>
<evidence type="ECO:0000259" key="2">
    <source>
        <dbReference type="PROSITE" id="PS50222"/>
    </source>
</evidence>
<organism evidence="3">
    <name type="scientific">Pelagomonas calceolata</name>
    <dbReference type="NCBI Taxonomy" id="35677"/>
    <lineage>
        <taxon>Eukaryota</taxon>
        <taxon>Sar</taxon>
        <taxon>Stramenopiles</taxon>
        <taxon>Ochrophyta</taxon>
        <taxon>Pelagophyceae</taxon>
        <taxon>Pelagomonadales</taxon>
        <taxon>Pelagomonadaceae</taxon>
        <taxon>Pelagomonas</taxon>
    </lineage>
</organism>
<dbReference type="InterPro" id="IPR050410">
    <property type="entry name" value="CCR4/nocturin_mRNA_transcr"/>
</dbReference>
<feature type="domain" description="EF-hand" evidence="2">
    <location>
        <begin position="463"/>
        <end position="498"/>
    </location>
</feature>
<protein>
    <recommendedName>
        <fullName evidence="2">EF-hand domain-containing protein</fullName>
    </recommendedName>
</protein>
<evidence type="ECO:0000313" key="3">
    <source>
        <dbReference type="EMBL" id="CAE0705263.1"/>
    </source>
</evidence>
<reference evidence="4" key="2">
    <citation type="submission" date="2021-11" db="EMBL/GenBank/DDBJ databases">
        <authorList>
            <consortium name="Genoscope - CEA"/>
            <person name="William W."/>
        </authorList>
    </citation>
    <scope>NUCLEOTIDE SEQUENCE</scope>
</reference>
<feature type="domain" description="EF-hand" evidence="2">
    <location>
        <begin position="425"/>
        <end position="460"/>
    </location>
</feature>
<dbReference type="SUPFAM" id="SSF47473">
    <property type="entry name" value="EF-hand"/>
    <property type="match status" value="1"/>
</dbReference>
<accession>A0A7S4A6E9</accession>